<dbReference type="InterPro" id="IPR002182">
    <property type="entry name" value="NB-ARC"/>
</dbReference>
<evidence type="ECO:0000256" key="6">
    <source>
        <dbReference type="PROSITE-ProRule" id="PRU01091"/>
    </source>
</evidence>
<evidence type="ECO:0000256" key="4">
    <source>
        <dbReference type="ARBA" id="ARBA00023125"/>
    </source>
</evidence>
<comment type="caution">
    <text evidence="8">The sequence shown here is derived from an EMBL/GenBank/DDBJ whole genome shotgun (WGS) entry which is preliminary data.</text>
</comment>
<dbReference type="SUPFAM" id="SSF46894">
    <property type="entry name" value="C-terminal effector domain of the bipartite response regulators"/>
    <property type="match status" value="1"/>
</dbReference>
<protein>
    <submittedName>
        <fullName evidence="8">BTAD domain-containing putative transcriptional regulator</fullName>
    </submittedName>
</protein>
<dbReference type="PROSITE" id="PS51755">
    <property type="entry name" value="OMPR_PHOB"/>
    <property type="match status" value="1"/>
</dbReference>
<dbReference type="Gene3D" id="1.25.40.10">
    <property type="entry name" value="Tetratricopeptide repeat domain"/>
    <property type="match status" value="2"/>
</dbReference>
<keyword evidence="4 6" id="KW-0238">DNA-binding</keyword>
<dbReference type="InterPro" id="IPR051677">
    <property type="entry name" value="AfsR-DnrI-RedD_regulator"/>
</dbReference>
<proteinExistence type="inferred from homology"/>
<dbReference type="InterPro" id="IPR001867">
    <property type="entry name" value="OmpR/PhoB-type_DNA-bd"/>
</dbReference>
<name>A0ABV6A9L8_9PSEU</name>
<dbReference type="InterPro" id="IPR042197">
    <property type="entry name" value="Apaf_helical"/>
</dbReference>
<evidence type="ECO:0000256" key="1">
    <source>
        <dbReference type="ARBA" id="ARBA00005820"/>
    </source>
</evidence>
<feature type="domain" description="OmpR/PhoB-type" evidence="7">
    <location>
        <begin position="1"/>
        <end position="88"/>
    </location>
</feature>
<organism evidence="8 9">
    <name type="scientific">Allokutzneria oryzae</name>
    <dbReference type="NCBI Taxonomy" id="1378989"/>
    <lineage>
        <taxon>Bacteria</taxon>
        <taxon>Bacillati</taxon>
        <taxon>Actinomycetota</taxon>
        <taxon>Actinomycetes</taxon>
        <taxon>Pseudonocardiales</taxon>
        <taxon>Pseudonocardiaceae</taxon>
        <taxon>Allokutzneria</taxon>
    </lineage>
</organism>
<keyword evidence="3" id="KW-0805">Transcription regulation</keyword>
<dbReference type="InterPro" id="IPR027417">
    <property type="entry name" value="P-loop_NTPase"/>
</dbReference>
<keyword evidence="5" id="KW-0804">Transcription</keyword>
<dbReference type="RefSeq" id="WP_377860503.1">
    <property type="nucleotide sequence ID" value="NZ_JBHLZU010000027.1"/>
</dbReference>
<evidence type="ECO:0000313" key="8">
    <source>
        <dbReference type="EMBL" id="MFB9908626.1"/>
    </source>
</evidence>
<dbReference type="InterPro" id="IPR036388">
    <property type="entry name" value="WH-like_DNA-bd_sf"/>
</dbReference>
<dbReference type="Gene3D" id="1.10.10.10">
    <property type="entry name" value="Winged helix-like DNA-binding domain superfamily/Winged helix DNA-binding domain"/>
    <property type="match status" value="1"/>
</dbReference>
<dbReference type="EMBL" id="JBHLZU010000027">
    <property type="protein sequence ID" value="MFB9908626.1"/>
    <property type="molecule type" value="Genomic_DNA"/>
</dbReference>
<dbReference type="CDD" id="cd15831">
    <property type="entry name" value="BTAD"/>
    <property type="match status" value="1"/>
</dbReference>
<dbReference type="Pfam" id="PF00486">
    <property type="entry name" value="Trans_reg_C"/>
    <property type="match status" value="1"/>
</dbReference>
<dbReference type="Proteomes" id="UP001589693">
    <property type="component" value="Unassembled WGS sequence"/>
</dbReference>
<dbReference type="SMART" id="SM00862">
    <property type="entry name" value="Trans_reg_C"/>
    <property type="match status" value="1"/>
</dbReference>
<reference evidence="8 9" key="1">
    <citation type="submission" date="2024-09" db="EMBL/GenBank/DDBJ databases">
        <authorList>
            <person name="Sun Q."/>
            <person name="Mori K."/>
        </authorList>
    </citation>
    <scope>NUCLEOTIDE SEQUENCE [LARGE SCALE GENOMIC DNA]</scope>
    <source>
        <strain evidence="8 9">TBRC 7907</strain>
    </source>
</reference>
<keyword evidence="9" id="KW-1185">Reference proteome</keyword>
<feature type="DNA-binding region" description="OmpR/PhoB-type" evidence="6">
    <location>
        <begin position="1"/>
        <end position="88"/>
    </location>
</feature>
<dbReference type="Gene3D" id="1.10.8.430">
    <property type="entry name" value="Helical domain of apoptotic protease-activating factors"/>
    <property type="match status" value="1"/>
</dbReference>
<dbReference type="Pfam" id="PF03704">
    <property type="entry name" value="BTAD"/>
    <property type="match status" value="1"/>
</dbReference>
<sequence length="945" mass="105134">MEFRLLGPLEVVANNEIVRIPAAKHRALLAALLLRANQVVPSTELITQLWGENPPSSARTTLQGYVLRLRRSLGPLIVTRNSGYLIEIDEESLDLHRFERLVERSRTAEHNGEIAEAAELLRSALALWRGPALADVGSDWMHRVEAPRLAELRGRTLHRRAELDLRLGRHAEVVGELTVLVAENPLDEGFSAQLMLALHRCGRRAEALEVYRQARRMLVEELGVEPGTQLRQREQEVLRADPEPVRRRPVETQRAPHVLPPDIADFIGRAEVVESLRAALSPAEGTCSKVVTVVGMAGVGKTALAVHVAHSLREQFPDGQLFARLRTASGPASPAEVLGRFLRLLGMLGSHLPDDVEQLSELFRDRLSGRRVLLVLDDAVDAAQVRPLLPGDGGCVVLVTGRNRLTGMTGRSVDLDVLTEEQAIELLGEITGVDRISAEPEAARVLVRRCGLLPLALRIAAARLRSRPQRTVSWLAEELADERRRLDRLATGDLAVRASIGLSEQGLDSERRRALRLLSAVKVPHYPSWLSAAVLDRSPRETEQIIDDLLDAQLLEDARGAGGTARVRFHELVRIYAEEQREDPREPVLERALSAVVHAAEEVSDRLPSRAWNAGVTTEKPSVGLDWFTAEQPVLVGAVRQAATVGDAESAWRVTAAMTGYLDLRGDWDDWQRTHCWALSVCRATGDWYGAARMSYGLGLLAAARDRYPQAMRWFARALGTWRPLGARTEQAYAWIGLGDNHHQLSDLRNAARCFRRAAVMFEETGDERGLAWVRMSMALVHRDRGERELTLESLLRTIEDFDRLGDWYSATEARFFLALTYNRWEEPEAARRYAEPALAAFAEMGARLKELRCQRLLGHVLSSSGDAAAARPLLEECVRTFREQGDTFSEAISLWSLGELIRRHDRPADAVETLTKACALFTKAGVRTWRMRAAASLDAALRGV</sequence>
<dbReference type="PANTHER" id="PTHR35807">
    <property type="entry name" value="TRANSCRIPTIONAL REGULATOR REDD-RELATED"/>
    <property type="match status" value="1"/>
</dbReference>
<dbReference type="SUPFAM" id="SSF48452">
    <property type="entry name" value="TPR-like"/>
    <property type="match status" value="2"/>
</dbReference>
<evidence type="ECO:0000256" key="5">
    <source>
        <dbReference type="ARBA" id="ARBA00023163"/>
    </source>
</evidence>
<evidence type="ECO:0000256" key="2">
    <source>
        <dbReference type="ARBA" id="ARBA00022737"/>
    </source>
</evidence>
<gene>
    <name evidence="8" type="ORF">ACFFQA_32220</name>
</gene>
<keyword evidence="2" id="KW-0677">Repeat</keyword>
<dbReference type="SMART" id="SM00028">
    <property type="entry name" value="TPR"/>
    <property type="match status" value="5"/>
</dbReference>
<dbReference type="InterPro" id="IPR005158">
    <property type="entry name" value="BTAD"/>
</dbReference>
<evidence type="ECO:0000259" key="7">
    <source>
        <dbReference type="PROSITE" id="PS51755"/>
    </source>
</evidence>
<evidence type="ECO:0000313" key="9">
    <source>
        <dbReference type="Proteomes" id="UP001589693"/>
    </source>
</evidence>
<evidence type="ECO:0000256" key="3">
    <source>
        <dbReference type="ARBA" id="ARBA00023015"/>
    </source>
</evidence>
<dbReference type="InterPro" id="IPR019734">
    <property type="entry name" value="TPR_rpt"/>
</dbReference>
<dbReference type="SUPFAM" id="SSF52540">
    <property type="entry name" value="P-loop containing nucleoside triphosphate hydrolases"/>
    <property type="match status" value="1"/>
</dbReference>
<dbReference type="InterPro" id="IPR011990">
    <property type="entry name" value="TPR-like_helical_dom_sf"/>
</dbReference>
<comment type="similarity">
    <text evidence="1">Belongs to the AfsR/DnrI/RedD regulatory family.</text>
</comment>
<dbReference type="InterPro" id="IPR016032">
    <property type="entry name" value="Sig_transdc_resp-reg_C-effctor"/>
</dbReference>
<dbReference type="Gene3D" id="3.40.50.300">
    <property type="entry name" value="P-loop containing nucleotide triphosphate hydrolases"/>
    <property type="match status" value="1"/>
</dbReference>
<dbReference type="Pfam" id="PF00931">
    <property type="entry name" value="NB-ARC"/>
    <property type="match status" value="1"/>
</dbReference>
<accession>A0ABV6A9L8</accession>
<dbReference type="SMART" id="SM01043">
    <property type="entry name" value="BTAD"/>
    <property type="match status" value="1"/>
</dbReference>
<dbReference type="PRINTS" id="PR00364">
    <property type="entry name" value="DISEASERSIST"/>
</dbReference>
<dbReference type="PANTHER" id="PTHR35807:SF1">
    <property type="entry name" value="TRANSCRIPTIONAL REGULATOR REDD"/>
    <property type="match status" value="1"/>
</dbReference>